<keyword evidence="2" id="KW-1185">Reference proteome</keyword>
<sequence length="72" mass="7740">MNRRELFLSTAAAAGITLPPPIWAMPPQAVEHLPGRLMNLTTAHIGAGGHFLQEDTPQVIAPAIGKWMETTP</sequence>
<dbReference type="STRING" id="1675527.AIOL_001994"/>
<accession>A0A0J9E2E9</accession>
<proteinExistence type="predicted"/>
<dbReference type="PATRIC" id="fig|1675527.3.peg.2099"/>
<comment type="caution">
    <text evidence="1">The sequence shown here is derived from an EMBL/GenBank/DDBJ whole genome shotgun (WGS) entry which is preliminary data.</text>
</comment>
<dbReference type="Gene3D" id="3.40.50.1820">
    <property type="entry name" value="alpha/beta hydrolase"/>
    <property type="match status" value="1"/>
</dbReference>
<dbReference type="InterPro" id="IPR029058">
    <property type="entry name" value="AB_hydrolase_fold"/>
</dbReference>
<organism evidence="1 2">
    <name type="scientific">Candidatus Rhodobacter oscarellae</name>
    <dbReference type="NCBI Taxonomy" id="1675527"/>
    <lineage>
        <taxon>Bacteria</taxon>
        <taxon>Pseudomonadati</taxon>
        <taxon>Pseudomonadota</taxon>
        <taxon>Alphaproteobacteria</taxon>
        <taxon>Rhodobacterales</taxon>
        <taxon>Rhodobacter group</taxon>
        <taxon>Rhodobacter</taxon>
    </lineage>
</organism>
<dbReference type="EMBL" id="LFTY01000002">
    <property type="protein sequence ID" value="KMW57036.1"/>
    <property type="molecule type" value="Genomic_DNA"/>
</dbReference>
<dbReference type="OrthoDB" id="9804723at2"/>
<dbReference type="AlphaFoldDB" id="A0A0J9E2E9"/>
<name>A0A0J9E2E9_9RHOB</name>
<evidence type="ECO:0000313" key="2">
    <source>
        <dbReference type="Proteomes" id="UP000037178"/>
    </source>
</evidence>
<dbReference type="RefSeq" id="WP_049642827.1">
    <property type="nucleotide sequence ID" value="NZ_LFTY01000002.1"/>
</dbReference>
<reference evidence="1 2" key="1">
    <citation type="submission" date="2015-06" db="EMBL/GenBank/DDBJ databases">
        <title>Draft genome sequence of an Alphaproteobacteria species associated to the Mediterranean sponge Oscarella lobularis.</title>
        <authorList>
            <person name="Jourda C."/>
            <person name="Santini S."/>
            <person name="Claverie J.-M."/>
        </authorList>
    </citation>
    <scope>NUCLEOTIDE SEQUENCE [LARGE SCALE GENOMIC DNA]</scope>
    <source>
        <strain evidence="1">IGS</strain>
    </source>
</reference>
<gene>
    <name evidence="1" type="ORF">AIOL_001994</name>
</gene>
<evidence type="ECO:0000313" key="1">
    <source>
        <dbReference type="EMBL" id="KMW57036.1"/>
    </source>
</evidence>
<evidence type="ECO:0008006" key="3">
    <source>
        <dbReference type="Google" id="ProtNLM"/>
    </source>
</evidence>
<protein>
    <recommendedName>
        <fullName evidence="3">Epoxide hydrolase</fullName>
    </recommendedName>
</protein>
<dbReference type="Proteomes" id="UP000037178">
    <property type="component" value="Unassembled WGS sequence"/>
</dbReference>